<dbReference type="PANTHER" id="PTHR45947">
    <property type="entry name" value="SULFOQUINOVOSYL TRANSFERASE SQD2"/>
    <property type="match status" value="1"/>
</dbReference>
<keyword evidence="1" id="KW-0808">Transferase</keyword>
<dbReference type="CDD" id="cd03801">
    <property type="entry name" value="GT4_PimA-like"/>
    <property type="match status" value="1"/>
</dbReference>
<dbReference type="SUPFAM" id="SSF53756">
    <property type="entry name" value="UDP-Glycosyltransferase/glycogen phosphorylase"/>
    <property type="match status" value="1"/>
</dbReference>
<sequence length="164" mass="17970">VLITNSEFTRRRASALHDGLERARVCWLGTETDEPAPERTRSHDTGQNVLLLARIDLDSYKGHKELIEIWPTVTDRAPGARLIIAGDGPGLDAVKDLAMRSSVSPQIEVLGYIQEAEIPKLWSQAAVFAMPSRGEGFGLVYIEAMRHGIPVIASRQDAGQEING</sequence>
<dbReference type="EMBL" id="AUZZ01005021">
    <property type="protein sequence ID" value="EQD51142.1"/>
    <property type="molecule type" value="Genomic_DNA"/>
</dbReference>
<dbReference type="EC" id="2.4.-.-" evidence="1"/>
<evidence type="ECO:0000313" key="1">
    <source>
        <dbReference type="EMBL" id="EQD51142.1"/>
    </source>
</evidence>
<comment type="caution">
    <text evidence="1">The sequence shown here is derived from an EMBL/GenBank/DDBJ whole genome shotgun (WGS) entry which is preliminary data.</text>
</comment>
<reference evidence="1" key="1">
    <citation type="submission" date="2013-08" db="EMBL/GenBank/DDBJ databases">
        <authorList>
            <person name="Mendez C."/>
            <person name="Richter M."/>
            <person name="Ferrer M."/>
            <person name="Sanchez J."/>
        </authorList>
    </citation>
    <scope>NUCLEOTIDE SEQUENCE</scope>
</reference>
<feature type="non-terminal residue" evidence="1">
    <location>
        <position position="164"/>
    </location>
</feature>
<dbReference type="PANTHER" id="PTHR45947:SF3">
    <property type="entry name" value="SULFOQUINOVOSYL TRANSFERASE SQD2"/>
    <property type="match status" value="1"/>
</dbReference>
<dbReference type="Gene3D" id="3.40.50.2000">
    <property type="entry name" value="Glycogen Phosphorylase B"/>
    <property type="match status" value="2"/>
</dbReference>
<accession>T1A2L9</accession>
<dbReference type="Pfam" id="PF13692">
    <property type="entry name" value="Glyco_trans_1_4"/>
    <property type="match status" value="1"/>
</dbReference>
<dbReference type="InterPro" id="IPR050194">
    <property type="entry name" value="Glycosyltransferase_grp1"/>
</dbReference>
<proteinExistence type="predicted"/>
<reference evidence="1" key="2">
    <citation type="journal article" date="2014" name="ISME J.">
        <title>Microbial stratification in low pH oxic and suboxic macroscopic growths along an acid mine drainage.</title>
        <authorList>
            <person name="Mendez-Garcia C."/>
            <person name="Mesa V."/>
            <person name="Sprenger R.R."/>
            <person name="Richter M."/>
            <person name="Diez M.S."/>
            <person name="Solano J."/>
            <person name="Bargiela R."/>
            <person name="Golyshina O.V."/>
            <person name="Manteca A."/>
            <person name="Ramos J.L."/>
            <person name="Gallego J.R."/>
            <person name="Llorente I."/>
            <person name="Martins Dos Santos V.A."/>
            <person name="Jensen O.N."/>
            <person name="Pelaez A.I."/>
            <person name="Sanchez J."/>
            <person name="Ferrer M."/>
        </authorList>
    </citation>
    <scope>NUCLEOTIDE SEQUENCE</scope>
</reference>
<organism evidence="1">
    <name type="scientific">mine drainage metagenome</name>
    <dbReference type="NCBI Taxonomy" id="410659"/>
    <lineage>
        <taxon>unclassified sequences</taxon>
        <taxon>metagenomes</taxon>
        <taxon>ecological metagenomes</taxon>
    </lineage>
</organism>
<dbReference type="AlphaFoldDB" id="T1A2L9"/>
<name>T1A2L9_9ZZZZ</name>
<keyword evidence="1" id="KW-0328">Glycosyltransferase</keyword>
<gene>
    <name evidence="1" type="ORF">B2A_07021</name>
</gene>
<feature type="non-terminal residue" evidence="1">
    <location>
        <position position="1"/>
    </location>
</feature>
<dbReference type="GO" id="GO:0016757">
    <property type="term" value="F:glycosyltransferase activity"/>
    <property type="evidence" value="ECO:0007669"/>
    <property type="project" value="UniProtKB-KW"/>
</dbReference>
<protein>
    <submittedName>
        <fullName evidence="1">Glycosyl transferase group 1</fullName>
        <ecNumber evidence="1">2.4.-.-</ecNumber>
    </submittedName>
</protein>